<name>A0A8H6X631_9AGAR</name>
<accession>A0A8H6X631</accession>
<gene>
    <name evidence="1" type="ORF">MSAN_02368900</name>
</gene>
<evidence type="ECO:0000313" key="1">
    <source>
        <dbReference type="EMBL" id="KAF7334822.1"/>
    </source>
</evidence>
<comment type="caution">
    <text evidence="1">The sequence shown here is derived from an EMBL/GenBank/DDBJ whole genome shotgun (WGS) entry which is preliminary data.</text>
</comment>
<dbReference type="Proteomes" id="UP000623467">
    <property type="component" value="Unassembled WGS sequence"/>
</dbReference>
<proteinExistence type="predicted"/>
<keyword evidence="2" id="KW-1185">Reference proteome</keyword>
<protein>
    <recommendedName>
        <fullName evidence="3">F-box domain-containing protein</fullName>
    </recommendedName>
</protein>
<dbReference type="OrthoDB" id="3365698at2759"/>
<evidence type="ECO:0008006" key="3">
    <source>
        <dbReference type="Google" id="ProtNLM"/>
    </source>
</evidence>
<organism evidence="1 2">
    <name type="scientific">Mycena sanguinolenta</name>
    <dbReference type="NCBI Taxonomy" id="230812"/>
    <lineage>
        <taxon>Eukaryota</taxon>
        <taxon>Fungi</taxon>
        <taxon>Dikarya</taxon>
        <taxon>Basidiomycota</taxon>
        <taxon>Agaricomycotina</taxon>
        <taxon>Agaricomycetes</taxon>
        <taxon>Agaricomycetidae</taxon>
        <taxon>Agaricales</taxon>
        <taxon>Marasmiineae</taxon>
        <taxon>Mycenaceae</taxon>
        <taxon>Mycena</taxon>
    </lineage>
</organism>
<dbReference type="EMBL" id="JACAZH010000045">
    <property type="protein sequence ID" value="KAF7334822.1"/>
    <property type="molecule type" value="Genomic_DNA"/>
</dbReference>
<dbReference type="AlphaFoldDB" id="A0A8H6X631"/>
<sequence>MASPFVSRLGTNYCPTDEEILEINALLVEPTHRLKGLDDEITKLQKAIDKLAEERSRVAAYVEAHKALLSPVRRLPLDIIQELFVACLPTHRNCVMSASEAPVLLGRVCSAWRAISHTTPRLWSRLHVVEPLWSPDDPTSSSFEEKVARRLEITHTWLSRSGQCPLSISLRSAPDS</sequence>
<evidence type="ECO:0000313" key="2">
    <source>
        <dbReference type="Proteomes" id="UP000623467"/>
    </source>
</evidence>
<reference evidence="1" key="1">
    <citation type="submission" date="2020-05" db="EMBL/GenBank/DDBJ databases">
        <title>Mycena genomes resolve the evolution of fungal bioluminescence.</title>
        <authorList>
            <person name="Tsai I.J."/>
        </authorList>
    </citation>
    <scope>NUCLEOTIDE SEQUENCE</scope>
    <source>
        <strain evidence="1">160909Yilan</strain>
    </source>
</reference>